<evidence type="ECO:0000313" key="2">
    <source>
        <dbReference type="Proteomes" id="UP001152531"/>
    </source>
</evidence>
<protein>
    <submittedName>
        <fullName evidence="1">Uncharacterized protein Mrp8p</fullName>
    </submittedName>
</protein>
<organism evidence="1 2">
    <name type="scientific">[Candida] jaroonii</name>
    <dbReference type="NCBI Taxonomy" id="467808"/>
    <lineage>
        <taxon>Eukaryota</taxon>
        <taxon>Fungi</taxon>
        <taxon>Dikarya</taxon>
        <taxon>Ascomycota</taxon>
        <taxon>Saccharomycotina</taxon>
        <taxon>Pichiomycetes</taxon>
        <taxon>Debaryomycetaceae</taxon>
        <taxon>Yamadazyma</taxon>
    </lineage>
</organism>
<accession>A0ACA9Y0U0</accession>
<comment type="caution">
    <text evidence="1">The sequence shown here is derived from an EMBL/GenBank/DDBJ whole genome shotgun (WGS) entry which is preliminary data.</text>
</comment>
<reference evidence="1" key="1">
    <citation type="submission" date="2022-06" db="EMBL/GenBank/DDBJ databases">
        <authorList>
            <person name="Legras J.-L."/>
            <person name="Devillers H."/>
            <person name="Grondin C."/>
        </authorList>
    </citation>
    <scope>NUCLEOTIDE SEQUENCE</scope>
    <source>
        <strain evidence="1">CLIB 1444</strain>
    </source>
</reference>
<dbReference type="EMBL" id="CALSDN010000001">
    <property type="protein sequence ID" value="CAH6718559.1"/>
    <property type="molecule type" value="Genomic_DNA"/>
</dbReference>
<sequence length="202" mass="23101">MSDLTLEQLNEKVDSLTKVVEKQSALISKTGQQLIEIQVKNVKNKMSQMDTKQPDLSDYVLNEDIVQLVGELQSQLDSLEDRTIARIFNSKLGAKEGKIAPLSNKDGELPTFDFYPQNIDDFTKLKAEEILSLCEFYELIVPNDESLQQFLNDEKSQTLEEASNLIDNKTKPEDLSDDEIKDLHDELARYLGLVYRNNKDAW</sequence>
<gene>
    <name evidence="1" type="ORF">CLIB1444_01S09428</name>
</gene>
<dbReference type="Proteomes" id="UP001152531">
    <property type="component" value="Unassembled WGS sequence"/>
</dbReference>
<proteinExistence type="predicted"/>
<name>A0ACA9Y0U0_9ASCO</name>
<evidence type="ECO:0000313" key="1">
    <source>
        <dbReference type="EMBL" id="CAH6718559.1"/>
    </source>
</evidence>
<keyword evidence="2" id="KW-1185">Reference proteome</keyword>